<dbReference type="InterPro" id="IPR025714">
    <property type="entry name" value="Methyltranfer_dom"/>
</dbReference>
<accession>A0A0G0TC01</accession>
<organism evidence="2 3">
    <name type="scientific">Candidatus Magasanikbacteria bacterium GW2011_GWA2_40_10</name>
    <dbReference type="NCBI Taxonomy" id="1619037"/>
    <lineage>
        <taxon>Bacteria</taxon>
        <taxon>Candidatus Magasanikiibacteriota</taxon>
    </lineage>
</organism>
<dbReference type="Pfam" id="PF13847">
    <property type="entry name" value="Methyltransf_31"/>
    <property type="match status" value="1"/>
</dbReference>
<dbReference type="InterPro" id="IPR029063">
    <property type="entry name" value="SAM-dependent_MTases_sf"/>
</dbReference>
<comment type="caution">
    <text evidence="2">The sequence shown here is derived from an EMBL/GenBank/DDBJ whole genome shotgun (WGS) entry which is preliminary data.</text>
</comment>
<proteinExistence type="predicted"/>
<dbReference type="PANTHER" id="PTHR44068">
    <property type="entry name" value="ZGC:194242"/>
    <property type="match status" value="1"/>
</dbReference>
<sequence>MSHSGTALIDPYQIFSRISLSEGKRVADLGCGRTGHFVFPAVKIVGDKGVVYAVDVVKNILDSIKSMARSEGYDNVQTVWSDIEMPGKTPIPDNSLDAVFCVNVLFQLKNKAGAIKEAARMLKKGGYLVVVDWAKKLGALGPSEDRMLNPDLLAELSAAENLKLVDKILPGEYHYSLIFEKN</sequence>
<dbReference type="AlphaFoldDB" id="A0A0G0TC01"/>
<dbReference type="EMBL" id="LBXR01000002">
    <property type="protein sequence ID" value="KKR35392.1"/>
    <property type="molecule type" value="Genomic_DNA"/>
</dbReference>
<dbReference type="Proteomes" id="UP000034855">
    <property type="component" value="Unassembled WGS sequence"/>
</dbReference>
<gene>
    <name evidence="2" type="ORF">UT67_C0002G0016</name>
</gene>
<feature type="domain" description="Methyltransferase" evidence="1">
    <location>
        <begin position="21"/>
        <end position="134"/>
    </location>
</feature>
<dbReference type="Gene3D" id="3.40.50.150">
    <property type="entry name" value="Vaccinia Virus protein VP39"/>
    <property type="match status" value="1"/>
</dbReference>
<name>A0A0G0TC01_9BACT</name>
<dbReference type="CDD" id="cd02440">
    <property type="entry name" value="AdoMet_MTases"/>
    <property type="match status" value="1"/>
</dbReference>
<evidence type="ECO:0000313" key="2">
    <source>
        <dbReference type="EMBL" id="KKR35392.1"/>
    </source>
</evidence>
<dbReference type="PANTHER" id="PTHR44068:SF11">
    <property type="entry name" value="GERANYL DIPHOSPHATE 2-C-METHYLTRANSFERASE"/>
    <property type="match status" value="1"/>
</dbReference>
<protein>
    <recommendedName>
        <fullName evidence="1">Methyltransferase domain-containing protein</fullName>
    </recommendedName>
</protein>
<dbReference type="InterPro" id="IPR050447">
    <property type="entry name" value="Erg6_SMT_methyltransf"/>
</dbReference>
<dbReference type="SUPFAM" id="SSF53335">
    <property type="entry name" value="S-adenosyl-L-methionine-dependent methyltransferases"/>
    <property type="match status" value="1"/>
</dbReference>
<evidence type="ECO:0000259" key="1">
    <source>
        <dbReference type="Pfam" id="PF13847"/>
    </source>
</evidence>
<dbReference type="STRING" id="1619037.UT67_C0002G0016"/>
<reference evidence="2 3" key="1">
    <citation type="journal article" date="2015" name="Nature">
        <title>rRNA introns, odd ribosomes, and small enigmatic genomes across a large radiation of phyla.</title>
        <authorList>
            <person name="Brown C.T."/>
            <person name="Hug L.A."/>
            <person name="Thomas B.C."/>
            <person name="Sharon I."/>
            <person name="Castelle C.J."/>
            <person name="Singh A."/>
            <person name="Wilkins M.J."/>
            <person name="Williams K.H."/>
            <person name="Banfield J.F."/>
        </authorList>
    </citation>
    <scope>NUCLEOTIDE SEQUENCE [LARGE SCALE GENOMIC DNA]</scope>
</reference>
<evidence type="ECO:0000313" key="3">
    <source>
        <dbReference type="Proteomes" id="UP000034855"/>
    </source>
</evidence>